<dbReference type="GO" id="GO:0006508">
    <property type="term" value="P:proteolysis"/>
    <property type="evidence" value="ECO:0007669"/>
    <property type="project" value="UniProtKB-KW"/>
</dbReference>
<comment type="caution">
    <text evidence="9">The sequence shown here is derived from an EMBL/GenBank/DDBJ whole genome shotgun (WGS) entry which is preliminary data.</text>
</comment>
<organism evidence="9 10">
    <name type="scientific">Rugamonas fusca</name>
    <dbReference type="NCBI Taxonomy" id="2758568"/>
    <lineage>
        <taxon>Bacteria</taxon>
        <taxon>Pseudomonadati</taxon>
        <taxon>Pseudomonadota</taxon>
        <taxon>Betaproteobacteria</taxon>
        <taxon>Burkholderiales</taxon>
        <taxon>Oxalobacteraceae</taxon>
        <taxon>Telluria group</taxon>
        <taxon>Rugamonas</taxon>
    </lineage>
</organism>
<evidence type="ECO:0000259" key="8">
    <source>
        <dbReference type="PROSITE" id="PS51695"/>
    </source>
</evidence>
<evidence type="ECO:0000313" key="10">
    <source>
        <dbReference type="Proteomes" id="UP000566711"/>
    </source>
</evidence>
<dbReference type="RefSeq" id="WP_182214351.1">
    <property type="nucleotide sequence ID" value="NZ_JACEZS010000002.1"/>
</dbReference>
<comment type="cofactor">
    <cofactor evidence="7">
        <name>Ca(2+)</name>
        <dbReference type="ChEBI" id="CHEBI:29108"/>
    </cofactor>
    <text evidence="7">Binds 1 Ca(2+) ion per subunit.</text>
</comment>
<feature type="binding site" evidence="7">
    <location>
        <position position="502"/>
    </location>
    <ligand>
        <name>Ca(2+)</name>
        <dbReference type="ChEBI" id="CHEBI:29108"/>
    </ligand>
</feature>
<dbReference type="GO" id="GO:0004252">
    <property type="term" value="F:serine-type endopeptidase activity"/>
    <property type="evidence" value="ECO:0007669"/>
    <property type="project" value="UniProtKB-UniRule"/>
</dbReference>
<keyword evidence="6" id="KW-0865">Zymogen</keyword>
<dbReference type="PANTHER" id="PTHR14218">
    <property type="entry name" value="PROTEASE S8 TRIPEPTIDYL PEPTIDASE I CLN2"/>
    <property type="match status" value="1"/>
</dbReference>
<feature type="active site" description="Charge relay system" evidence="7">
    <location>
        <position position="446"/>
    </location>
</feature>
<keyword evidence="3 7" id="KW-0378">Hydrolase</keyword>
<dbReference type="GO" id="GO:0008240">
    <property type="term" value="F:tripeptidyl-peptidase activity"/>
    <property type="evidence" value="ECO:0007669"/>
    <property type="project" value="TreeGrafter"/>
</dbReference>
<dbReference type="EMBL" id="JACEZS010000002">
    <property type="protein sequence ID" value="MBA5604531.1"/>
    <property type="molecule type" value="Genomic_DNA"/>
</dbReference>
<evidence type="ECO:0000256" key="7">
    <source>
        <dbReference type="PROSITE-ProRule" id="PRU01032"/>
    </source>
</evidence>
<accession>A0A7W2EEP4</accession>
<dbReference type="CDD" id="cd04056">
    <property type="entry name" value="Peptidases_S53"/>
    <property type="match status" value="1"/>
</dbReference>
<dbReference type="Pfam" id="PF09286">
    <property type="entry name" value="Pro-kuma_activ"/>
    <property type="match status" value="1"/>
</dbReference>
<gene>
    <name evidence="9" type="ORF">H3H36_04045</name>
</gene>
<evidence type="ECO:0000313" key="9">
    <source>
        <dbReference type="EMBL" id="MBA5604531.1"/>
    </source>
</evidence>
<feature type="active site" description="Charge relay system" evidence="7">
    <location>
        <position position="254"/>
    </location>
</feature>
<dbReference type="CDD" id="cd11377">
    <property type="entry name" value="Pro-peptidase_S53"/>
    <property type="match status" value="1"/>
</dbReference>
<dbReference type="Pfam" id="PF00082">
    <property type="entry name" value="Peptidase_S8"/>
    <property type="match status" value="1"/>
</dbReference>
<evidence type="ECO:0000256" key="6">
    <source>
        <dbReference type="ARBA" id="ARBA00023145"/>
    </source>
</evidence>
<dbReference type="InterPro" id="IPR050819">
    <property type="entry name" value="Tripeptidyl-peptidase_I"/>
</dbReference>
<dbReference type="GO" id="GO:0046872">
    <property type="term" value="F:metal ion binding"/>
    <property type="evidence" value="ECO:0007669"/>
    <property type="project" value="UniProtKB-UniRule"/>
</dbReference>
<reference evidence="9 10" key="1">
    <citation type="submission" date="2020-07" db="EMBL/GenBank/DDBJ databases">
        <title>Novel species isolated from subtropical streams in China.</title>
        <authorList>
            <person name="Lu H."/>
        </authorList>
    </citation>
    <scope>NUCLEOTIDE SEQUENCE [LARGE SCALE GENOMIC DNA]</scope>
    <source>
        <strain evidence="9 10">FT3S</strain>
    </source>
</reference>
<sequence length="521" mass="54766">MATTAHTHVIPGSTQTALVGAVALGPVDPEQIIEITVRLRAAPERGGPDLQALAADQPPASRRYLSREAYCQQHGASHSDIVSVEMFARQHGMAVIRSDAAQRRVVLSGTAASMEHAFGVQLQDYEFPDGTYRGREGELHVPPELAGVVEGVFGLDDRPVATPKLQRQESDGRLQAAAAGVSYTPPQLARLYNFPPGLDGTGQCIGIIELGGGSRPRDLKTYFAELGLPLPVVKIISVDHAKNRPTTADSADGEVMLDIEVAGAIAPRATIAVYFAPNSERGFLDAITAAVHDKVNRPSVLSISWGAPESRWTGQAMTAFEQAFTEAAAMGVTVLCAAGDNGSTDGETDGRQHVDFPASAPHALACGGTRLDVAADGSTTETVWNEGPNSATGGGYSAFFSRPDYQAVLGEDVTMRGVPDVAGDADPATGYRVRVDGRELVFGGTSAVAPLWAGLLALLNQQLGQPVGFINPLLYGSLRCEGVTRDITEGNNGDQQAATGWDACTGWGCPDGQKLLQGLMR</sequence>
<keyword evidence="1 7" id="KW-0645">Protease</keyword>
<evidence type="ECO:0000256" key="1">
    <source>
        <dbReference type="ARBA" id="ARBA00022670"/>
    </source>
</evidence>
<feature type="binding site" evidence="7">
    <location>
        <position position="486"/>
    </location>
    <ligand>
        <name>Ca(2+)</name>
        <dbReference type="ChEBI" id="CHEBI:29108"/>
    </ligand>
</feature>
<keyword evidence="4 7" id="KW-0720">Serine protease</keyword>
<dbReference type="InterPro" id="IPR036852">
    <property type="entry name" value="Peptidase_S8/S53_dom_sf"/>
</dbReference>
<dbReference type="Gene3D" id="3.40.50.200">
    <property type="entry name" value="Peptidase S8/S53 domain"/>
    <property type="match status" value="1"/>
</dbReference>
<evidence type="ECO:0000256" key="2">
    <source>
        <dbReference type="ARBA" id="ARBA00022723"/>
    </source>
</evidence>
<dbReference type="InterPro" id="IPR000209">
    <property type="entry name" value="Peptidase_S8/S53_dom"/>
</dbReference>
<dbReference type="InterPro" id="IPR030400">
    <property type="entry name" value="Sedolisin_dom"/>
</dbReference>
<dbReference type="SMART" id="SM00944">
    <property type="entry name" value="Pro-kuma_activ"/>
    <property type="match status" value="1"/>
</dbReference>
<evidence type="ECO:0000256" key="5">
    <source>
        <dbReference type="ARBA" id="ARBA00022837"/>
    </source>
</evidence>
<dbReference type="InterPro" id="IPR015366">
    <property type="entry name" value="S53_propep"/>
</dbReference>
<feature type="active site" description="Charge relay system" evidence="7">
    <location>
        <position position="258"/>
    </location>
</feature>
<protein>
    <submittedName>
        <fullName evidence="9">S8/S53 family peptidase</fullName>
    </submittedName>
</protein>
<dbReference type="PANTHER" id="PTHR14218:SF15">
    <property type="entry name" value="TRIPEPTIDYL-PEPTIDASE 1"/>
    <property type="match status" value="1"/>
</dbReference>
<evidence type="ECO:0000256" key="3">
    <source>
        <dbReference type="ARBA" id="ARBA00022801"/>
    </source>
</evidence>
<feature type="binding site" evidence="7">
    <location>
        <position position="500"/>
    </location>
    <ligand>
        <name>Ca(2+)</name>
        <dbReference type="ChEBI" id="CHEBI:29108"/>
    </ligand>
</feature>
<dbReference type="Proteomes" id="UP000566711">
    <property type="component" value="Unassembled WGS sequence"/>
</dbReference>
<name>A0A7W2EEP4_9BURK</name>
<proteinExistence type="predicted"/>
<keyword evidence="10" id="KW-1185">Reference proteome</keyword>
<feature type="binding site" evidence="7">
    <location>
        <position position="487"/>
    </location>
    <ligand>
        <name>Ca(2+)</name>
        <dbReference type="ChEBI" id="CHEBI:29108"/>
    </ligand>
</feature>
<evidence type="ECO:0000256" key="4">
    <source>
        <dbReference type="ARBA" id="ARBA00022825"/>
    </source>
</evidence>
<dbReference type="SUPFAM" id="SSF52743">
    <property type="entry name" value="Subtilisin-like"/>
    <property type="match status" value="1"/>
</dbReference>
<dbReference type="AlphaFoldDB" id="A0A7W2EEP4"/>
<dbReference type="PROSITE" id="PS51695">
    <property type="entry name" value="SEDOLISIN"/>
    <property type="match status" value="1"/>
</dbReference>
<feature type="domain" description="Peptidase S53" evidence="8">
    <location>
        <begin position="182"/>
        <end position="521"/>
    </location>
</feature>
<dbReference type="SUPFAM" id="SSF54897">
    <property type="entry name" value="Protease propeptides/inhibitors"/>
    <property type="match status" value="1"/>
</dbReference>
<keyword evidence="2 7" id="KW-0479">Metal-binding</keyword>
<keyword evidence="5 7" id="KW-0106">Calcium</keyword>